<organism evidence="5 6">
    <name type="scientific">Paramecium sonneborni</name>
    <dbReference type="NCBI Taxonomy" id="65129"/>
    <lineage>
        <taxon>Eukaryota</taxon>
        <taxon>Sar</taxon>
        <taxon>Alveolata</taxon>
        <taxon>Ciliophora</taxon>
        <taxon>Intramacronucleata</taxon>
        <taxon>Oligohymenophorea</taxon>
        <taxon>Peniculida</taxon>
        <taxon>Parameciidae</taxon>
        <taxon>Paramecium</taxon>
    </lineage>
</organism>
<dbReference type="EMBL" id="CAJJDN010000138">
    <property type="protein sequence ID" value="CAD8122393.1"/>
    <property type="molecule type" value="Genomic_DNA"/>
</dbReference>
<dbReference type="InterPro" id="IPR041569">
    <property type="entry name" value="AAA_lid_3"/>
</dbReference>
<sequence>MKKTNPKDKLENKNQSNAIPASLVIFDKIHALKDNNSIKIEMILNYLKELTLGQTIKKDESLTYVLCGKKWTINIVEVSPIAELIVVDQNTQFKLQENQLIQNSEHLKQFEQSQSQFMYYDNLFNEISQIVEQNIGDQSNEISVMNLPLIKGILISGLTGTGKSTILQMLRDQFIQYKPVLISINHLDTNNKELQQLLEISQQRNNLILIDDLSSLSEENMQNVKPSLFKLFDNIQNKKSLIIGTSTSIKDIPDNLRRSGRFEKEIIIEQPNHEKRVEIMINEFMRQKIEIDKEILKEISYQMSGFTVNDIRCLIREFYLLKDKEGDNKNKLRQSLQRLNPSGIRDLLADVPKVEWDDIGGYEDIKQEIRKVVEWPLKYPEQFKKLGITPSKGILLYGPPGCSKTLLARALCTQCNLAFIAVKGPEIFSKYVGDSEKTVREIFKKARICAPSVLFFDEIDAIAPQRQGSTDVSDRVLIQLLTEIDGFESLKNVIIIAATNRPASIDKALLRPGRFDHLVFVDVPDREGRKAIFEVNLKKMKVNDDVKQGLQLLLDKTMGYTGAEICQICREAGLNALNRNIQNEFIEFQDFEMALSKVKSNITHEDRMQFLQFAKLVQ</sequence>
<comment type="caution">
    <text evidence="5">The sequence shown here is derived from an EMBL/GenBank/DDBJ whole genome shotgun (WGS) entry which is preliminary data.</text>
</comment>
<keyword evidence="2 3" id="KW-0067">ATP-binding</keyword>
<dbReference type="GO" id="GO:0005524">
    <property type="term" value="F:ATP binding"/>
    <property type="evidence" value="ECO:0007669"/>
    <property type="project" value="UniProtKB-KW"/>
</dbReference>
<keyword evidence="6" id="KW-1185">Reference proteome</keyword>
<reference evidence="5" key="1">
    <citation type="submission" date="2021-01" db="EMBL/GenBank/DDBJ databases">
        <authorList>
            <consortium name="Genoscope - CEA"/>
            <person name="William W."/>
        </authorList>
    </citation>
    <scope>NUCLEOTIDE SEQUENCE</scope>
</reference>
<dbReference type="CDD" id="cd19511">
    <property type="entry name" value="RecA-like_CDC48_r2-like"/>
    <property type="match status" value="1"/>
</dbReference>
<dbReference type="Pfam" id="PF00004">
    <property type="entry name" value="AAA"/>
    <property type="match status" value="2"/>
</dbReference>
<dbReference type="InterPro" id="IPR050168">
    <property type="entry name" value="AAA_ATPase_domain"/>
</dbReference>
<evidence type="ECO:0000259" key="4">
    <source>
        <dbReference type="SMART" id="SM00382"/>
    </source>
</evidence>
<evidence type="ECO:0000256" key="3">
    <source>
        <dbReference type="RuleBase" id="RU003651"/>
    </source>
</evidence>
<evidence type="ECO:0000313" key="5">
    <source>
        <dbReference type="EMBL" id="CAD8122393.1"/>
    </source>
</evidence>
<dbReference type="GO" id="GO:0005737">
    <property type="term" value="C:cytoplasm"/>
    <property type="evidence" value="ECO:0007669"/>
    <property type="project" value="TreeGrafter"/>
</dbReference>
<accession>A0A8S1R4U8</accession>
<dbReference type="GO" id="GO:0016887">
    <property type="term" value="F:ATP hydrolysis activity"/>
    <property type="evidence" value="ECO:0007669"/>
    <property type="project" value="InterPro"/>
</dbReference>
<dbReference type="Pfam" id="PF17862">
    <property type="entry name" value="AAA_lid_3"/>
    <property type="match status" value="1"/>
</dbReference>
<comment type="similarity">
    <text evidence="3">Belongs to the AAA ATPase family.</text>
</comment>
<dbReference type="Proteomes" id="UP000692954">
    <property type="component" value="Unassembled WGS sequence"/>
</dbReference>
<gene>
    <name evidence="5" type="ORF">PSON_ATCC_30995.1.T1380065</name>
</gene>
<protein>
    <recommendedName>
        <fullName evidence="4">AAA+ ATPase domain-containing protein</fullName>
    </recommendedName>
</protein>
<evidence type="ECO:0000313" key="6">
    <source>
        <dbReference type="Proteomes" id="UP000692954"/>
    </source>
</evidence>
<dbReference type="FunFam" id="3.40.50.300:FF:001721">
    <property type="entry name" value="AAA family ATPase, putative"/>
    <property type="match status" value="1"/>
</dbReference>
<dbReference type="PROSITE" id="PS00674">
    <property type="entry name" value="AAA"/>
    <property type="match status" value="1"/>
</dbReference>
<dbReference type="SMART" id="SM00382">
    <property type="entry name" value="AAA"/>
    <property type="match status" value="2"/>
</dbReference>
<dbReference type="InterPro" id="IPR003959">
    <property type="entry name" value="ATPase_AAA_core"/>
</dbReference>
<feature type="domain" description="AAA+ ATPase" evidence="4">
    <location>
        <begin position="390"/>
        <end position="525"/>
    </location>
</feature>
<dbReference type="AlphaFoldDB" id="A0A8S1R4U8"/>
<dbReference type="InterPro" id="IPR003960">
    <property type="entry name" value="ATPase_AAA_CS"/>
</dbReference>
<dbReference type="OrthoDB" id="27435at2759"/>
<feature type="domain" description="AAA+ ATPase" evidence="4">
    <location>
        <begin position="149"/>
        <end position="272"/>
    </location>
</feature>
<proteinExistence type="inferred from homology"/>
<dbReference type="PANTHER" id="PTHR23077">
    <property type="entry name" value="AAA-FAMILY ATPASE"/>
    <property type="match status" value="1"/>
</dbReference>
<name>A0A8S1R4U8_9CILI</name>
<evidence type="ECO:0000256" key="2">
    <source>
        <dbReference type="ARBA" id="ARBA00022840"/>
    </source>
</evidence>
<keyword evidence="1 3" id="KW-0547">Nucleotide-binding</keyword>
<dbReference type="InterPro" id="IPR003593">
    <property type="entry name" value="AAA+_ATPase"/>
</dbReference>
<dbReference type="FunFam" id="1.10.8.60:FF:000328">
    <property type="entry name" value="AAA family cell division control-like protein"/>
    <property type="match status" value="1"/>
</dbReference>
<evidence type="ECO:0000256" key="1">
    <source>
        <dbReference type="ARBA" id="ARBA00022741"/>
    </source>
</evidence>
<dbReference type="PANTHER" id="PTHR23077:SF27">
    <property type="entry name" value="ATPASE FAMILY GENE 2 PROTEIN HOMOLOG A"/>
    <property type="match status" value="1"/>
</dbReference>